<evidence type="ECO:0000259" key="6">
    <source>
        <dbReference type="Pfam" id="PF25989"/>
    </source>
</evidence>
<evidence type="ECO:0000259" key="4">
    <source>
        <dbReference type="Pfam" id="PF25917"/>
    </source>
</evidence>
<dbReference type="Proteomes" id="UP000294360">
    <property type="component" value="Chromosome"/>
</dbReference>
<dbReference type="GO" id="GO:0030313">
    <property type="term" value="C:cell envelope"/>
    <property type="evidence" value="ECO:0007669"/>
    <property type="project" value="UniProtKB-SubCell"/>
</dbReference>
<name>A0A4U8YXD7_METTU</name>
<gene>
    <name evidence="7" type="ORF">MTUNDRAET4_1721</name>
</gene>
<dbReference type="Pfam" id="PF25989">
    <property type="entry name" value="YknX_C"/>
    <property type="match status" value="1"/>
</dbReference>
<dbReference type="GO" id="GO:0005886">
    <property type="term" value="C:plasma membrane"/>
    <property type="evidence" value="ECO:0007669"/>
    <property type="project" value="TreeGrafter"/>
</dbReference>
<dbReference type="InterPro" id="IPR058624">
    <property type="entry name" value="MdtA-like_HH"/>
</dbReference>
<evidence type="ECO:0000259" key="5">
    <source>
        <dbReference type="Pfam" id="PF25944"/>
    </source>
</evidence>
<dbReference type="Pfam" id="PF25944">
    <property type="entry name" value="Beta-barrel_RND"/>
    <property type="match status" value="1"/>
</dbReference>
<dbReference type="NCBIfam" id="TIGR01730">
    <property type="entry name" value="RND_mfp"/>
    <property type="match status" value="1"/>
</dbReference>
<protein>
    <submittedName>
        <fullName evidence="7">Efflux transporter, RND family, MFP subunit</fullName>
    </submittedName>
</protein>
<evidence type="ECO:0000313" key="7">
    <source>
        <dbReference type="EMBL" id="VFU08614.1"/>
    </source>
</evidence>
<dbReference type="Pfam" id="PF25876">
    <property type="entry name" value="HH_MFP_RND"/>
    <property type="match status" value="1"/>
</dbReference>
<organism evidence="7 8">
    <name type="scientific">Methylocella tundrae</name>
    <dbReference type="NCBI Taxonomy" id="227605"/>
    <lineage>
        <taxon>Bacteria</taxon>
        <taxon>Pseudomonadati</taxon>
        <taxon>Pseudomonadota</taxon>
        <taxon>Alphaproteobacteria</taxon>
        <taxon>Hyphomicrobiales</taxon>
        <taxon>Beijerinckiaceae</taxon>
        <taxon>Methylocella</taxon>
    </lineage>
</organism>
<dbReference type="InterPro" id="IPR058625">
    <property type="entry name" value="MdtA-like_BSH"/>
</dbReference>
<dbReference type="InterPro" id="IPR058637">
    <property type="entry name" value="YknX-like_C"/>
</dbReference>
<comment type="similarity">
    <text evidence="1">Belongs to the membrane fusion protein (MFP) (TC 8.A.1) family.</text>
</comment>
<feature type="coiled-coil region" evidence="2">
    <location>
        <begin position="129"/>
        <end position="163"/>
    </location>
</feature>
<evidence type="ECO:0000313" key="8">
    <source>
        <dbReference type="Proteomes" id="UP000294360"/>
    </source>
</evidence>
<dbReference type="Gene3D" id="2.40.30.170">
    <property type="match status" value="1"/>
</dbReference>
<dbReference type="EMBL" id="LR536450">
    <property type="protein sequence ID" value="VFU08614.1"/>
    <property type="molecule type" value="Genomic_DNA"/>
</dbReference>
<dbReference type="Gene3D" id="2.40.50.100">
    <property type="match status" value="1"/>
</dbReference>
<feature type="domain" description="Multidrug resistance protein MdtA-like alpha-helical hairpin" evidence="3">
    <location>
        <begin position="135"/>
        <end position="198"/>
    </location>
</feature>
<dbReference type="PANTHER" id="PTHR30158">
    <property type="entry name" value="ACRA/E-RELATED COMPONENT OF DRUG EFFLUX TRANSPORTER"/>
    <property type="match status" value="1"/>
</dbReference>
<dbReference type="GO" id="GO:0046677">
    <property type="term" value="P:response to antibiotic"/>
    <property type="evidence" value="ECO:0007669"/>
    <property type="project" value="TreeGrafter"/>
</dbReference>
<dbReference type="RefSeq" id="WP_244605752.1">
    <property type="nucleotide sequence ID" value="NZ_CP139089.1"/>
</dbReference>
<feature type="domain" description="Multidrug resistance protein MdtA-like beta-barrel" evidence="5">
    <location>
        <begin position="234"/>
        <end position="303"/>
    </location>
</feature>
<dbReference type="GO" id="GO:0022857">
    <property type="term" value="F:transmembrane transporter activity"/>
    <property type="evidence" value="ECO:0007669"/>
    <property type="project" value="InterPro"/>
</dbReference>
<feature type="domain" description="Multidrug resistance protein MdtA-like barrel-sandwich hybrid" evidence="4">
    <location>
        <begin position="89"/>
        <end position="221"/>
    </location>
</feature>
<feature type="domain" description="YknX-like C-terminal permuted SH3-like" evidence="6">
    <location>
        <begin position="337"/>
        <end position="404"/>
    </location>
</feature>
<dbReference type="Pfam" id="PF25917">
    <property type="entry name" value="BSH_RND"/>
    <property type="match status" value="1"/>
</dbReference>
<evidence type="ECO:0000256" key="1">
    <source>
        <dbReference type="ARBA" id="ARBA00009477"/>
    </source>
</evidence>
<keyword evidence="2" id="KW-0175">Coiled coil</keyword>
<dbReference type="PANTHER" id="PTHR30158:SF3">
    <property type="entry name" value="MULTIDRUG EFFLUX PUMP SUBUNIT ACRA-RELATED"/>
    <property type="match status" value="1"/>
</dbReference>
<proteinExistence type="inferred from homology"/>
<reference evidence="7 8" key="1">
    <citation type="submission" date="2019-03" db="EMBL/GenBank/DDBJ databases">
        <authorList>
            <person name="Kox A.R. M."/>
        </authorList>
    </citation>
    <scope>NUCLEOTIDE SEQUENCE [LARGE SCALE GENOMIC DNA]</scope>
    <source>
        <strain evidence="7">MTUNDRAET4 annotated genome</strain>
    </source>
</reference>
<evidence type="ECO:0000256" key="2">
    <source>
        <dbReference type="SAM" id="Coils"/>
    </source>
</evidence>
<dbReference type="InterPro" id="IPR006143">
    <property type="entry name" value="RND_pump_MFP"/>
</dbReference>
<accession>A0A4U8YXD7</accession>
<dbReference type="SUPFAM" id="SSF111369">
    <property type="entry name" value="HlyD-like secretion proteins"/>
    <property type="match status" value="1"/>
</dbReference>
<dbReference type="KEGG" id="mtun:MTUNDRAET4_1721"/>
<sequence>MSPSALPLKARLWPVAAIRAKNGGTRPPQWRTLTQRVGRLAIALAAASLAPAAEAETPNSLPSVGVVRAELKPITQTSQFLGRVQAVDKVEIVARVTAFLEHVDFTDGAEVKKGDVLYRLERGPFEADLEAKTAVAQQFQAQLDNANIQLDRAQKLLQTQSGAQATVDTALATQRSYAAQLLGAQANVKQSKINLDYTIISSPIDGKIGRTAMTPGNVVTPSSGILVTVVSQDPMYVVFPVAVRTLISLRQHYAPIGGFNAIVIRLGLPDGRIYDQQGKLDFVDNTVQTATDTILVRAVIPNPPLPVKSSAGGTLRELTDTEFVSVFLEGVKPVEYLAVPRAAILADQQSDFVYVVDADGKAQRRNVKLGQSTPTTAAIESGLNAGDLVIVEGLQRVHPGLAVQASPATPGPQPESSK</sequence>
<evidence type="ECO:0000259" key="3">
    <source>
        <dbReference type="Pfam" id="PF25876"/>
    </source>
</evidence>
<dbReference type="InterPro" id="IPR058626">
    <property type="entry name" value="MdtA-like_b-barrel"/>
</dbReference>
<dbReference type="Gene3D" id="2.40.420.20">
    <property type="match status" value="1"/>
</dbReference>
<dbReference type="Gene3D" id="1.10.287.470">
    <property type="entry name" value="Helix hairpin bin"/>
    <property type="match status" value="1"/>
</dbReference>
<dbReference type="AlphaFoldDB" id="A0A4U8YXD7"/>